<evidence type="ECO:0000256" key="4">
    <source>
        <dbReference type="ARBA" id="ARBA00022692"/>
    </source>
</evidence>
<dbReference type="GO" id="GO:0005886">
    <property type="term" value="C:plasma membrane"/>
    <property type="evidence" value="ECO:0007669"/>
    <property type="project" value="UniProtKB-SubCell"/>
</dbReference>
<feature type="transmembrane region" description="Helical" evidence="7">
    <location>
        <begin position="12"/>
        <end position="32"/>
    </location>
</feature>
<comment type="caution">
    <text evidence="9">The sequence shown here is derived from an EMBL/GenBank/DDBJ whole genome shotgun (WGS) entry which is preliminary data.</text>
</comment>
<dbReference type="InterPro" id="IPR000515">
    <property type="entry name" value="MetI-like"/>
</dbReference>
<keyword evidence="4 7" id="KW-0812">Transmembrane</keyword>
<evidence type="ECO:0000256" key="5">
    <source>
        <dbReference type="ARBA" id="ARBA00022989"/>
    </source>
</evidence>
<organism evidence="9 10">
    <name type="scientific">Hungatella hathewayi</name>
    <dbReference type="NCBI Taxonomy" id="154046"/>
    <lineage>
        <taxon>Bacteria</taxon>
        <taxon>Bacillati</taxon>
        <taxon>Bacillota</taxon>
        <taxon>Clostridia</taxon>
        <taxon>Lachnospirales</taxon>
        <taxon>Lachnospiraceae</taxon>
        <taxon>Hungatella</taxon>
    </lineage>
</organism>
<proteinExistence type="inferred from homology"/>
<dbReference type="SUPFAM" id="SSF161098">
    <property type="entry name" value="MetI-like"/>
    <property type="match status" value="1"/>
</dbReference>
<evidence type="ECO:0000313" key="10">
    <source>
        <dbReference type="Proteomes" id="UP000263014"/>
    </source>
</evidence>
<dbReference type="InterPro" id="IPR035906">
    <property type="entry name" value="MetI-like_sf"/>
</dbReference>
<dbReference type="InterPro" id="IPR045621">
    <property type="entry name" value="BPD_transp_1_N"/>
</dbReference>
<feature type="transmembrane region" description="Helical" evidence="7">
    <location>
        <begin position="104"/>
        <end position="125"/>
    </location>
</feature>
<evidence type="ECO:0000256" key="1">
    <source>
        <dbReference type="ARBA" id="ARBA00004651"/>
    </source>
</evidence>
<dbReference type="EMBL" id="QSON01000009">
    <property type="protein sequence ID" value="RGJ01442.1"/>
    <property type="molecule type" value="Genomic_DNA"/>
</dbReference>
<evidence type="ECO:0000313" key="9">
    <source>
        <dbReference type="EMBL" id="RGJ01442.1"/>
    </source>
</evidence>
<dbReference type="PROSITE" id="PS50928">
    <property type="entry name" value="ABC_TM1"/>
    <property type="match status" value="1"/>
</dbReference>
<dbReference type="RefSeq" id="WP_117621407.1">
    <property type="nucleotide sequence ID" value="NZ_QSON01000009.1"/>
</dbReference>
<comment type="subcellular location">
    <subcellularLocation>
        <location evidence="1 7">Cell membrane</location>
        <topology evidence="1 7">Multi-pass membrane protein</topology>
    </subcellularLocation>
</comment>
<comment type="similarity">
    <text evidence="7">Belongs to the binding-protein-dependent transport system permease family.</text>
</comment>
<dbReference type="Gene3D" id="1.10.3720.10">
    <property type="entry name" value="MetI-like"/>
    <property type="match status" value="1"/>
</dbReference>
<gene>
    <name evidence="9" type="ORF">DXD79_18760</name>
</gene>
<feature type="transmembrane region" description="Helical" evidence="7">
    <location>
        <begin position="180"/>
        <end position="200"/>
    </location>
</feature>
<name>A0A374P5Y9_9FIRM</name>
<feature type="transmembrane region" description="Helical" evidence="7">
    <location>
        <begin position="137"/>
        <end position="160"/>
    </location>
</feature>
<reference evidence="9 10" key="1">
    <citation type="submission" date="2018-08" db="EMBL/GenBank/DDBJ databases">
        <title>A genome reference for cultivated species of the human gut microbiota.</title>
        <authorList>
            <person name="Zou Y."/>
            <person name="Xue W."/>
            <person name="Luo G."/>
        </authorList>
    </citation>
    <scope>NUCLEOTIDE SEQUENCE [LARGE SCALE GENOMIC DNA]</scope>
    <source>
        <strain evidence="9 10">TM09-12</strain>
    </source>
</reference>
<feature type="transmembrane region" description="Helical" evidence="7">
    <location>
        <begin position="282"/>
        <end position="303"/>
    </location>
</feature>
<keyword evidence="5 7" id="KW-1133">Transmembrane helix</keyword>
<evidence type="ECO:0000256" key="3">
    <source>
        <dbReference type="ARBA" id="ARBA00022475"/>
    </source>
</evidence>
<keyword evidence="6 7" id="KW-0472">Membrane</keyword>
<dbReference type="PANTHER" id="PTHR43163">
    <property type="entry name" value="DIPEPTIDE TRANSPORT SYSTEM PERMEASE PROTEIN DPPB-RELATED"/>
    <property type="match status" value="1"/>
</dbReference>
<evidence type="ECO:0000256" key="7">
    <source>
        <dbReference type="RuleBase" id="RU363032"/>
    </source>
</evidence>
<evidence type="ECO:0000256" key="6">
    <source>
        <dbReference type="ARBA" id="ARBA00023136"/>
    </source>
</evidence>
<accession>A0A374P5Y9</accession>
<keyword evidence="3" id="KW-1003">Cell membrane</keyword>
<dbReference type="Pfam" id="PF00528">
    <property type="entry name" value="BPD_transp_1"/>
    <property type="match status" value="1"/>
</dbReference>
<evidence type="ECO:0000256" key="2">
    <source>
        <dbReference type="ARBA" id="ARBA00022448"/>
    </source>
</evidence>
<dbReference type="Pfam" id="PF19300">
    <property type="entry name" value="BPD_transp_1_N"/>
    <property type="match status" value="1"/>
</dbReference>
<dbReference type="AlphaFoldDB" id="A0A374P5Y9"/>
<protein>
    <submittedName>
        <fullName evidence="9">ABC transporter permease</fullName>
    </submittedName>
</protein>
<feature type="domain" description="ABC transmembrane type-1" evidence="8">
    <location>
        <begin position="98"/>
        <end position="303"/>
    </location>
</feature>
<dbReference type="Proteomes" id="UP000263014">
    <property type="component" value="Unassembled WGS sequence"/>
</dbReference>
<dbReference type="CDD" id="cd06261">
    <property type="entry name" value="TM_PBP2"/>
    <property type="match status" value="1"/>
</dbReference>
<dbReference type="PANTHER" id="PTHR43163:SF6">
    <property type="entry name" value="DIPEPTIDE TRANSPORT SYSTEM PERMEASE PROTEIN DPPB-RELATED"/>
    <property type="match status" value="1"/>
</dbReference>
<evidence type="ECO:0000259" key="8">
    <source>
        <dbReference type="PROSITE" id="PS50928"/>
    </source>
</evidence>
<dbReference type="GO" id="GO:0071916">
    <property type="term" value="F:dipeptide transmembrane transporter activity"/>
    <property type="evidence" value="ECO:0007669"/>
    <property type="project" value="TreeGrafter"/>
</dbReference>
<sequence>MNSYITFIVKKVLLSIVTVFAISIFAFLIMQMTPGDPVRAMLGAEADEEIVEATRTELNLDKPLVVQYTLWLRNALRGDFGTSLVLNQDIGEILATRIPVTLSLTIPALIISLVLGILIGVLCAVHRGSALDQIMTVLMTTMNGIPVFWIGIMMMYFFGVKLGWLPLMGYTSPFEDFGQYVAKAVMPVTIMAFGPLSSIARQVRTNMLEVINQDYIRTARANGLSESSVKYKHALKNSLIPVITLIALQVRSLVGGSLLGEQVFSIAGMGRLIMVSVMNKDYLVVQATVFVISLFVVVCNLILDISYGLVDPRIRLTGGKGR</sequence>
<keyword evidence="2 7" id="KW-0813">Transport</keyword>